<dbReference type="EMBL" id="HBUF01253293">
    <property type="protein sequence ID" value="CAG6680807.1"/>
    <property type="molecule type" value="Transcribed_RNA"/>
</dbReference>
<reference evidence="1" key="1">
    <citation type="submission" date="2021-05" db="EMBL/GenBank/DDBJ databases">
        <authorList>
            <person name="Alioto T."/>
            <person name="Alioto T."/>
            <person name="Gomez Garrido J."/>
        </authorList>
    </citation>
    <scope>NUCLEOTIDE SEQUENCE</scope>
</reference>
<dbReference type="PANTHER" id="PTHR47326">
    <property type="entry name" value="TRANSPOSABLE ELEMENT TC3 TRANSPOSASE-LIKE PROTEIN"/>
    <property type="match status" value="1"/>
</dbReference>
<dbReference type="GO" id="GO:0003676">
    <property type="term" value="F:nucleic acid binding"/>
    <property type="evidence" value="ECO:0007669"/>
    <property type="project" value="InterPro"/>
</dbReference>
<dbReference type="EMBL" id="HBUF01253292">
    <property type="protein sequence ID" value="CAG6680805.1"/>
    <property type="molecule type" value="Transcribed_RNA"/>
</dbReference>
<sequence length="315" mass="36677">MVRSNEDKVEIIFLFGECRVYNATAKRFNELHPDRPIDHKYVTGLVLKFRETGSVKDRPRSGRSKVDEVSIVEIIGRVSNDSNQSLREMSNVSNIPPSTIHKVLKKHKFHPYKLHILQSLDYDDFDRRIEFCEKMTNILAQDNEYLKNVCFSDECCFSLHGSVNRQNVRYWSDENPRVIREQHSQRPEKINVWAGIMGNHIIGPLFYRENLTGELYLSMLEDTINPLITDLVENCIDENGNPEFNADRIVFQHDGCPAHFDCRVRAYLDDNFPNRWIGRRGPQEWSPRSPDFAPNDFFFMGVSKVCGIPYTSIDN</sequence>
<accession>A0A8D8T6X5</accession>
<organism evidence="1">
    <name type="scientific">Cacopsylla melanoneura</name>
    <dbReference type="NCBI Taxonomy" id="428564"/>
    <lineage>
        <taxon>Eukaryota</taxon>
        <taxon>Metazoa</taxon>
        <taxon>Ecdysozoa</taxon>
        <taxon>Arthropoda</taxon>
        <taxon>Hexapoda</taxon>
        <taxon>Insecta</taxon>
        <taxon>Pterygota</taxon>
        <taxon>Neoptera</taxon>
        <taxon>Paraneoptera</taxon>
        <taxon>Hemiptera</taxon>
        <taxon>Sternorrhyncha</taxon>
        <taxon>Psylloidea</taxon>
        <taxon>Psyllidae</taxon>
        <taxon>Psyllinae</taxon>
        <taxon>Cacopsylla</taxon>
    </lineage>
</organism>
<name>A0A8D8T6X5_9HEMI</name>
<protein>
    <recommendedName>
        <fullName evidence="2">DUF4817 domain-containing protein</fullName>
    </recommendedName>
</protein>
<dbReference type="PANTHER" id="PTHR47326:SF1">
    <property type="entry name" value="HTH PSQ-TYPE DOMAIN-CONTAINING PROTEIN"/>
    <property type="match status" value="1"/>
</dbReference>
<evidence type="ECO:0000313" key="1">
    <source>
        <dbReference type="EMBL" id="CAG6680805.1"/>
    </source>
</evidence>
<evidence type="ECO:0008006" key="2">
    <source>
        <dbReference type="Google" id="ProtNLM"/>
    </source>
</evidence>
<dbReference type="InterPro" id="IPR036397">
    <property type="entry name" value="RNaseH_sf"/>
</dbReference>
<dbReference type="AlphaFoldDB" id="A0A8D8T6X5"/>
<dbReference type="Gene3D" id="3.30.420.10">
    <property type="entry name" value="Ribonuclease H-like superfamily/Ribonuclease H"/>
    <property type="match status" value="1"/>
</dbReference>
<proteinExistence type="predicted"/>